<dbReference type="EMBL" id="VAFM01000001">
    <property type="protein sequence ID" value="TKW61728.1"/>
    <property type="molecule type" value="Genomic_DNA"/>
</dbReference>
<accession>A0A6N4RF35</accession>
<gene>
    <name evidence="1" type="ORF">DI628_03635</name>
</gene>
<protein>
    <submittedName>
        <fullName evidence="1">Uncharacterized protein</fullName>
    </submittedName>
</protein>
<organism evidence="1 2">
    <name type="scientific">Blastochloris viridis</name>
    <name type="common">Rhodopseudomonas viridis</name>
    <dbReference type="NCBI Taxonomy" id="1079"/>
    <lineage>
        <taxon>Bacteria</taxon>
        <taxon>Pseudomonadati</taxon>
        <taxon>Pseudomonadota</taxon>
        <taxon>Alphaproteobacteria</taxon>
        <taxon>Hyphomicrobiales</taxon>
        <taxon>Blastochloridaceae</taxon>
        <taxon>Blastochloris</taxon>
    </lineage>
</organism>
<name>A0A6N4RF35_BLAVI</name>
<sequence length="137" mass="15934">MANTIVVTVPLKVKRIAGRVLVLAPPDLDMPIDDCLDRKALTTIATAFHWQAELDSGKYRTRMHMAQSKGINRRAMQRQLRLVYLDPYIIRRLLDGRQPSGFSIYRVMETLPLNWEEQRKAYGFTSSSYHQTNRRNN</sequence>
<dbReference type="Proteomes" id="UP000320948">
    <property type="component" value="Unassembled WGS sequence"/>
</dbReference>
<proteinExistence type="predicted"/>
<evidence type="ECO:0000313" key="2">
    <source>
        <dbReference type="Proteomes" id="UP000320948"/>
    </source>
</evidence>
<comment type="caution">
    <text evidence="1">The sequence shown here is derived from an EMBL/GenBank/DDBJ whole genome shotgun (WGS) entry which is preliminary data.</text>
</comment>
<dbReference type="AlphaFoldDB" id="A0A6N4RF35"/>
<dbReference type="SUPFAM" id="SSF109709">
    <property type="entry name" value="KorB DNA-binding domain-like"/>
    <property type="match status" value="1"/>
</dbReference>
<evidence type="ECO:0000313" key="1">
    <source>
        <dbReference type="EMBL" id="TKW61728.1"/>
    </source>
</evidence>
<reference evidence="1 2" key="1">
    <citation type="journal article" date="2017" name="Nat. Commun.">
        <title>In situ click chemistry generation of cyclooxygenase-2 inhibitors.</title>
        <authorList>
            <person name="Bhardwaj A."/>
            <person name="Kaur J."/>
            <person name="Wuest M."/>
            <person name="Wuest F."/>
        </authorList>
    </citation>
    <scope>NUCLEOTIDE SEQUENCE [LARGE SCALE GENOMIC DNA]</scope>
    <source>
        <strain evidence="1">S2_018_000_R2_106</strain>
    </source>
</reference>